<dbReference type="GO" id="GO:0016787">
    <property type="term" value="F:hydrolase activity"/>
    <property type="evidence" value="ECO:0007669"/>
    <property type="project" value="UniProtKB-KW"/>
</dbReference>
<evidence type="ECO:0000256" key="5">
    <source>
        <dbReference type="ARBA" id="ARBA00022723"/>
    </source>
</evidence>
<dbReference type="InterPro" id="IPR018998">
    <property type="entry name" value="EndoU_C"/>
</dbReference>
<dbReference type="CDD" id="cd21159">
    <property type="entry name" value="XendoU"/>
    <property type="match status" value="1"/>
</dbReference>
<dbReference type="InterPro" id="IPR037227">
    <property type="entry name" value="EndoU-like"/>
</dbReference>
<feature type="compositionally biased region" description="Gly residues" evidence="12">
    <location>
        <begin position="222"/>
        <end position="234"/>
    </location>
</feature>
<feature type="compositionally biased region" description="Polar residues" evidence="12">
    <location>
        <begin position="250"/>
        <end position="261"/>
    </location>
</feature>
<dbReference type="SUPFAM" id="SSF142877">
    <property type="entry name" value="EndoU-like"/>
    <property type="match status" value="1"/>
</dbReference>
<comment type="caution">
    <text evidence="14">The sequence shown here is derived from an EMBL/GenBank/DDBJ whole genome shotgun (WGS) entry which is preliminary data.</text>
</comment>
<evidence type="ECO:0000256" key="12">
    <source>
        <dbReference type="SAM" id="MobiDB-lite"/>
    </source>
</evidence>
<evidence type="ECO:0000256" key="11">
    <source>
        <dbReference type="RuleBase" id="RU367085"/>
    </source>
</evidence>
<comment type="similarity">
    <text evidence="2 11">Belongs to the ENDOU family.</text>
</comment>
<organism evidence="14 15">
    <name type="scientific">Drosophila gunungcola</name>
    <name type="common">fruit fly</name>
    <dbReference type="NCBI Taxonomy" id="103775"/>
    <lineage>
        <taxon>Eukaryota</taxon>
        <taxon>Metazoa</taxon>
        <taxon>Ecdysozoa</taxon>
        <taxon>Arthropoda</taxon>
        <taxon>Hexapoda</taxon>
        <taxon>Insecta</taxon>
        <taxon>Pterygota</taxon>
        <taxon>Neoptera</taxon>
        <taxon>Endopterygota</taxon>
        <taxon>Diptera</taxon>
        <taxon>Brachycera</taxon>
        <taxon>Muscomorpha</taxon>
        <taxon>Ephydroidea</taxon>
        <taxon>Drosophilidae</taxon>
        <taxon>Drosophila</taxon>
        <taxon>Sophophora</taxon>
    </lineage>
</organism>
<dbReference type="Proteomes" id="UP001059596">
    <property type="component" value="Unassembled WGS sequence"/>
</dbReference>
<dbReference type="GO" id="GO:0004521">
    <property type="term" value="F:RNA endonuclease activity"/>
    <property type="evidence" value="ECO:0007669"/>
    <property type="project" value="UniProtKB-UniRule"/>
</dbReference>
<keyword evidence="7 11" id="KW-0378">Hydrolase</keyword>
<evidence type="ECO:0000256" key="2">
    <source>
        <dbReference type="ARBA" id="ARBA00010168"/>
    </source>
</evidence>
<feature type="compositionally biased region" description="Pro residues" evidence="12">
    <location>
        <begin position="200"/>
        <end position="213"/>
    </location>
</feature>
<feature type="domain" description="EndoU" evidence="13">
    <location>
        <begin position="386"/>
        <end position="649"/>
    </location>
</feature>
<evidence type="ECO:0000256" key="4">
    <source>
        <dbReference type="ARBA" id="ARBA00022722"/>
    </source>
</evidence>
<dbReference type="GO" id="GO:0016829">
    <property type="term" value="F:lyase activity"/>
    <property type="evidence" value="ECO:0007669"/>
    <property type="project" value="UniProtKB-KW"/>
</dbReference>
<name>A0A9P9YEM8_9MUSC</name>
<dbReference type="PROSITE" id="PS51959">
    <property type="entry name" value="ENDOU"/>
    <property type="match status" value="1"/>
</dbReference>
<evidence type="ECO:0000256" key="10">
    <source>
        <dbReference type="ARBA" id="ARBA00023239"/>
    </source>
</evidence>
<dbReference type="InterPro" id="IPR039787">
    <property type="entry name" value="ENDOU"/>
</dbReference>
<evidence type="ECO:0000256" key="8">
    <source>
        <dbReference type="ARBA" id="ARBA00022884"/>
    </source>
</evidence>
<dbReference type="GO" id="GO:0046872">
    <property type="term" value="F:metal ion binding"/>
    <property type="evidence" value="ECO:0007669"/>
    <property type="project" value="UniProtKB-UniRule"/>
</dbReference>
<feature type="compositionally biased region" description="Low complexity" evidence="12">
    <location>
        <begin position="235"/>
        <end position="249"/>
    </location>
</feature>
<feature type="compositionally biased region" description="Low complexity" evidence="12">
    <location>
        <begin position="101"/>
        <end position="128"/>
    </location>
</feature>
<dbReference type="PANTHER" id="PTHR12439:SF42">
    <property type="entry name" value="ENDORIBONUCLEASE-RELATED"/>
    <property type="match status" value="1"/>
</dbReference>
<dbReference type="AlphaFoldDB" id="A0A9P9YEM8"/>
<evidence type="ECO:0000256" key="6">
    <source>
        <dbReference type="ARBA" id="ARBA00022759"/>
    </source>
</evidence>
<keyword evidence="5 11" id="KW-0479">Metal-binding</keyword>
<keyword evidence="8 11" id="KW-0694">RNA-binding</keyword>
<dbReference type="Pfam" id="PF09412">
    <property type="entry name" value="XendoU"/>
    <property type="match status" value="1"/>
</dbReference>
<feature type="compositionally biased region" description="Low complexity" evidence="12">
    <location>
        <begin position="181"/>
        <end position="195"/>
    </location>
</feature>
<proteinExistence type="inferred from homology"/>
<evidence type="ECO:0000256" key="3">
    <source>
        <dbReference type="ARBA" id="ARBA00011245"/>
    </source>
</evidence>
<evidence type="ECO:0000256" key="1">
    <source>
        <dbReference type="ARBA" id="ARBA00001936"/>
    </source>
</evidence>
<reference evidence="14" key="1">
    <citation type="journal article" date="2023" name="Genome Biol. Evol.">
        <title>Long-read-based Genome Assembly of Drosophila gunungcola Reveals Fewer Chemosensory Genes in Flower-breeding Species.</title>
        <authorList>
            <person name="Negi A."/>
            <person name="Liao B.Y."/>
            <person name="Yeh S.D."/>
        </authorList>
    </citation>
    <scope>NUCLEOTIDE SEQUENCE</scope>
    <source>
        <strain evidence="14">Sukarami</strain>
    </source>
</reference>
<dbReference type="GO" id="GO:0003723">
    <property type="term" value="F:RNA binding"/>
    <property type="evidence" value="ECO:0007669"/>
    <property type="project" value="UniProtKB-UniRule"/>
</dbReference>
<feature type="compositionally biased region" description="Low complexity" evidence="12">
    <location>
        <begin position="336"/>
        <end position="354"/>
    </location>
</feature>
<dbReference type="EMBL" id="JAMKOV010000047">
    <property type="protein sequence ID" value="KAI8035144.1"/>
    <property type="molecule type" value="Genomic_DNA"/>
</dbReference>
<evidence type="ECO:0000259" key="13">
    <source>
        <dbReference type="PROSITE" id="PS51959"/>
    </source>
</evidence>
<keyword evidence="10" id="KW-0456">Lyase</keyword>
<accession>A0A9P9YEM8</accession>
<keyword evidence="15" id="KW-1185">Reference proteome</keyword>
<feature type="compositionally biased region" description="Pro residues" evidence="12">
    <location>
        <begin position="313"/>
        <end position="322"/>
    </location>
</feature>
<comment type="cofactor">
    <cofactor evidence="1 11">
        <name>Mn(2+)</name>
        <dbReference type="ChEBI" id="CHEBI:29035"/>
    </cofactor>
</comment>
<evidence type="ECO:0000256" key="9">
    <source>
        <dbReference type="ARBA" id="ARBA00023211"/>
    </source>
</evidence>
<keyword evidence="9 11" id="KW-0464">Manganese</keyword>
<keyword evidence="4 11" id="KW-0540">Nuclease</keyword>
<evidence type="ECO:0000313" key="15">
    <source>
        <dbReference type="Proteomes" id="UP001059596"/>
    </source>
</evidence>
<feature type="compositionally biased region" description="Low complexity" evidence="12">
    <location>
        <begin position="152"/>
        <end position="167"/>
    </location>
</feature>
<sequence length="649" mass="69924">MVGERNWDPVVLRREETDRIGLDQNNTEISEMSSKALCSRIYTLYNPYRNLNPNPDAYADADSSAAYKNEVQITPDPLDAVETTTKKSSWFGGFKKFFGSDGSTTSTTTTTTTAPPTSPRSAAVTPPAAKKPPPLSISHAPLVPLGPRPDTPSSSPFGASSPPASGPQWPTTSARPPFASQPAQQPIQGRPQQGGTAAPILPPGFAPYRPQKPQPNSYDLSYGGGPAPGTGRPGFGLASSSTSTTTTTTQKPISSTAGKSPQQKDDFPALPGPRRPSQKEDFPALPAAKTPPGSPTPTPTPTPGSPSAWQSPLPTPQHPVHPPTKVTPAPTPSPTPSSWNTPTPTPTPAHGHSSFGPHKVGGGGIGGATTTTVRPGFQTSGNSVATDDEIRQLTEQLYTKETNSQIGNVQVNLQGRTRSIDSADEAPNPLLNVDAKALESPTIAKLRLLFNNYETDTLVNEHVTPNERKEENDFLDAVMATPVMRQAMQFLQQKGLVSPDPKTHRDLVKELWFTQYSRGQGKIGSSGFEHVFVHEVKDGTIIGFHNWVYIGDEEKDGRFDYKGYMKEQDIGTKGKILKIRFSHQGLNKPVNTVFVGTSPELELALYTVCFQLRPDRTCPVSLGNSKFGIITYSWRYRGKNLIGSAYPEI</sequence>
<dbReference type="PANTHER" id="PTHR12439">
    <property type="entry name" value="PLACENTAL PROTEIN 11-RELATED"/>
    <property type="match status" value="1"/>
</dbReference>
<comment type="subunit">
    <text evidence="3 11">Monomer.</text>
</comment>
<gene>
    <name evidence="14" type="ORF">M5D96_012089</name>
</gene>
<feature type="compositionally biased region" description="Pro residues" evidence="12">
    <location>
        <begin position="292"/>
        <end position="304"/>
    </location>
</feature>
<evidence type="ECO:0000256" key="7">
    <source>
        <dbReference type="ARBA" id="ARBA00022801"/>
    </source>
</evidence>
<evidence type="ECO:0000313" key="14">
    <source>
        <dbReference type="EMBL" id="KAI8035144.1"/>
    </source>
</evidence>
<keyword evidence="6 11" id="KW-0255">Endonuclease</keyword>
<protein>
    <recommendedName>
        <fullName evidence="13">EndoU domain-containing protein</fullName>
    </recommendedName>
</protein>
<feature type="region of interest" description="Disordered" evidence="12">
    <location>
        <begin position="101"/>
        <end position="383"/>
    </location>
</feature>